<dbReference type="OrthoDB" id="5396786at2759"/>
<sequence length="541" mass="59584">MSVDVRALLHLEPLTNDDEGESDAITAVILSASQDENPTISLVEIYSVLCQSRSEALLDPLAILPPLLRTRRPGANDLISLVGECASAKEVVIAIQEALEGVARILAAEDDGDEPNEKSSPVEQLLSVVQLSTSAIPRLKLRRKAPSETLTPLLSQLERTIHLASAQLSRDQGRQLLLGLAQLLHTAFHWMHGYDPEDVPSGQTLLKRVLDSAVSDCSQCLQSSLAQRTFEKLYPRLTIRSQLLEDWQAGELVVEKVAAAYKLIDIENKQPPIPSVAYLVLLSHSGTLPYDINKLFLFLLPILISSVQTTHALDETLALLLVGLQASMFSAGHQLSPEISGPLCAILPSLASSHPDAQTRHQAFRILSRILFLTPPQLRIQILKDLVTDTQFPQMRVAAIGLVKESVLDALSHETSASIFASPQFLQVFGPILLRPDPLDLFDAELALDAMVDSSEPARLVECLSLYYILLLRDKSNRTGIRDRDQIKNVERTLLAPIRATLLRWMKLAVVSDDHLHTEIMPLVALKTSLERVDVAIIDLN</sequence>
<dbReference type="RefSeq" id="XP_037213561.1">
    <property type="nucleotide sequence ID" value="XM_037370005.1"/>
</dbReference>
<reference evidence="1" key="1">
    <citation type="submission" date="2020-05" db="EMBL/GenBank/DDBJ databases">
        <title>Mycena genomes resolve the evolution of fungal bioluminescence.</title>
        <authorList>
            <person name="Tsai I.J."/>
        </authorList>
    </citation>
    <scope>NUCLEOTIDE SEQUENCE</scope>
    <source>
        <strain evidence="1">171206Taipei</strain>
    </source>
</reference>
<dbReference type="GO" id="GO:0055105">
    <property type="term" value="F:ubiquitin-protein transferase inhibitor activity"/>
    <property type="evidence" value="ECO:0007669"/>
    <property type="project" value="TreeGrafter"/>
</dbReference>
<keyword evidence="2" id="KW-1185">Reference proteome</keyword>
<name>A0A8H6VQ03_9AGAR</name>
<dbReference type="InterPro" id="IPR016024">
    <property type="entry name" value="ARM-type_fold"/>
</dbReference>
<dbReference type="AlphaFoldDB" id="A0A8H6VQ03"/>
<proteinExistence type="predicted"/>
<organism evidence="1 2">
    <name type="scientific">Mycena indigotica</name>
    <dbReference type="NCBI Taxonomy" id="2126181"/>
    <lineage>
        <taxon>Eukaryota</taxon>
        <taxon>Fungi</taxon>
        <taxon>Dikarya</taxon>
        <taxon>Basidiomycota</taxon>
        <taxon>Agaricomycotina</taxon>
        <taxon>Agaricomycetes</taxon>
        <taxon>Agaricomycetidae</taxon>
        <taxon>Agaricales</taxon>
        <taxon>Marasmiineae</taxon>
        <taxon>Mycenaceae</taxon>
        <taxon>Mycena</taxon>
    </lineage>
</organism>
<dbReference type="Proteomes" id="UP000636479">
    <property type="component" value="Unassembled WGS sequence"/>
</dbReference>
<accession>A0A8H6VQ03</accession>
<dbReference type="PANTHER" id="PTHR15430">
    <property type="entry name" value="GLOMULIN"/>
    <property type="match status" value="1"/>
</dbReference>
<evidence type="ECO:0000313" key="1">
    <source>
        <dbReference type="EMBL" id="KAF7289832.1"/>
    </source>
</evidence>
<comment type="caution">
    <text evidence="1">The sequence shown here is derived from an EMBL/GenBank/DDBJ whole genome shotgun (WGS) entry which is preliminary data.</text>
</comment>
<gene>
    <name evidence="1" type="ORF">MIND_01357500</name>
</gene>
<dbReference type="InterPro" id="IPR013877">
    <property type="entry name" value="YAP-bd/ALF4/Glomulin"/>
</dbReference>
<evidence type="ECO:0000313" key="2">
    <source>
        <dbReference type="Proteomes" id="UP000636479"/>
    </source>
</evidence>
<protein>
    <submittedName>
        <fullName evidence="1">Uncharacterized protein</fullName>
    </submittedName>
</protein>
<dbReference type="EMBL" id="JACAZF010000016">
    <property type="protein sequence ID" value="KAF7289832.1"/>
    <property type="molecule type" value="Genomic_DNA"/>
</dbReference>
<dbReference type="SUPFAM" id="SSF48371">
    <property type="entry name" value="ARM repeat"/>
    <property type="match status" value="1"/>
</dbReference>
<dbReference type="PANTHER" id="PTHR15430:SF1">
    <property type="entry name" value="GLOMULIN"/>
    <property type="match status" value="1"/>
</dbReference>
<dbReference type="GO" id="GO:0005737">
    <property type="term" value="C:cytoplasm"/>
    <property type="evidence" value="ECO:0007669"/>
    <property type="project" value="TreeGrafter"/>
</dbReference>
<dbReference type="InterPro" id="IPR019516">
    <property type="entry name" value="Glomulin/ALF4"/>
</dbReference>
<dbReference type="GeneID" id="59352521"/>
<dbReference type="Pfam" id="PF08568">
    <property type="entry name" value="Kinetochor_Ybp2"/>
    <property type="match status" value="1"/>
</dbReference>